<comment type="caution">
    <text evidence="1">The sequence shown here is derived from an EMBL/GenBank/DDBJ whole genome shotgun (WGS) entry which is preliminary data.</text>
</comment>
<dbReference type="VEuPathDB" id="GiardiaDB:DHA2_152681"/>
<reference evidence="1 2" key="2">
    <citation type="journal article" date="2013" name="Genome Biol. Evol.">
        <title>Genome sequencing of Giardia lamblia genotypes A2 and B isolates (DH and GS) and comparative analysis with the genomes of genotypes A1 and E (WB and Pig).</title>
        <authorList>
            <person name="Adam R.D."/>
            <person name="Dahlstrom E.W."/>
            <person name="Martens C.A."/>
            <person name="Bruno D.P."/>
            <person name="Barbian K.D."/>
            <person name="Ricklefs S.M."/>
            <person name="Hernandez M.M."/>
            <person name="Narla N.P."/>
            <person name="Patel R.B."/>
            <person name="Porcella S.F."/>
            <person name="Nash T.E."/>
        </authorList>
    </citation>
    <scope>NUCLEOTIDE SEQUENCE [LARGE SCALE GENOMIC DNA]</scope>
    <source>
        <strain evidence="1 2">DH</strain>
    </source>
</reference>
<organism evidence="1 2">
    <name type="scientific">Giardia intestinalis</name>
    <name type="common">Giardia lamblia</name>
    <dbReference type="NCBI Taxonomy" id="5741"/>
    <lineage>
        <taxon>Eukaryota</taxon>
        <taxon>Metamonada</taxon>
        <taxon>Diplomonadida</taxon>
        <taxon>Hexamitidae</taxon>
        <taxon>Giardiinae</taxon>
        <taxon>Giardia</taxon>
    </lineage>
</organism>
<evidence type="ECO:0000313" key="1">
    <source>
        <dbReference type="EMBL" id="ESU37634.1"/>
    </source>
</evidence>
<protein>
    <submittedName>
        <fullName evidence="1">Uncharacterized protein</fullName>
    </submittedName>
</protein>
<gene>
    <name evidence="1" type="ORF">DHA2_152681</name>
</gene>
<evidence type="ECO:0000313" key="2">
    <source>
        <dbReference type="Proteomes" id="UP000018320"/>
    </source>
</evidence>
<accession>V6TG33</accession>
<sequence>MRRAPFTFFCGIFCSISKLEQEQHPHLIQSSAWKWKLCALELILASNTLVGWTLDQAISVTASTMFSGTLLAAQEWILSRVIHYALTSPNAGASLGTDIDADADTDTDVHIHDHSINILHPVMELITSNQPLLGLDPIRAICITCAYMSVVFDNKFQFSATYSKEFGTVLLRCTRHLASGALSARYLSELSKLIFLHMQNSNAITALVTSSQCLLDMISKWLRQILLSGHNTNNICILISLVFSTPIQIAGCNTIERYRNGLLNDVLEYLDDDVLQIIRVAIKLDGCQACAHINGLLEMLITIDVVQIVNRVSLETISNIISLLCEVVRVGVVAQRTESQPQRGSWMDLLAITNASVLLSMMLICLVDSERRDHGLTILLELMKVTGSSVQELEEFLILQIMRFKACHQAVNALDEDRILMLSVLQNRISMVLSSCASPSRPVKAREAGSSKNFYIERPS</sequence>
<proteinExistence type="predicted"/>
<dbReference type="EMBL" id="AHGT01000024">
    <property type="protein sequence ID" value="ESU37634.1"/>
    <property type="molecule type" value="Genomic_DNA"/>
</dbReference>
<dbReference type="Proteomes" id="UP000018320">
    <property type="component" value="Unassembled WGS sequence"/>
</dbReference>
<reference evidence="2" key="1">
    <citation type="submission" date="2012-02" db="EMBL/GenBank/DDBJ databases">
        <title>Genome sequencing of Giardia lamblia Genotypes A2 and B isolates (DH and GS) and comparative analysis with the genomes of Genotypes A1 and E (WB and Pig).</title>
        <authorList>
            <person name="Adam R."/>
            <person name="Dahlstrom E."/>
            <person name="Martens C."/>
            <person name="Bruno D."/>
            <person name="Barbian K."/>
            <person name="Porcella S.F."/>
            <person name="Nash T."/>
        </authorList>
    </citation>
    <scope>NUCLEOTIDE SEQUENCE</scope>
    <source>
        <strain evidence="2">DH</strain>
    </source>
</reference>
<dbReference type="VEuPathDB" id="GiardiaDB:QR46_1511"/>
<dbReference type="VEuPathDB" id="GiardiaDB:GL50803_0015496"/>
<dbReference type="AlphaFoldDB" id="V6TG33"/>
<dbReference type="VEuPathDB" id="GiardiaDB:GL50581_4164"/>
<name>V6TG33_GIAIN</name>